<comment type="caution">
    <text evidence="2">The sequence shown here is derived from an EMBL/GenBank/DDBJ whole genome shotgun (WGS) entry which is preliminary data.</text>
</comment>
<organism evidence="2 3">
    <name type="scientific">Kipferlia bialata</name>
    <dbReference type="NCBI Taxonomy" id="797122"/>
    <lineage>
        <taxon>Eukaryota</taxon>
        <taxon>Metamonada</taxon>
        <taxon>Carpediemonas-like organisms</taxon>
        <taxon>Kipferlia</taxon>
    </lineage>
</organism>
<evidence type="ECO:0000313" key="3">
    <source>
        <dbReference type="Proteomes" id="UP000265618"/>
    </source>
</evidence>
<reference evidence="2 3" key="1">
    <citation type="journal article" date="2018" name="PLoS ONE">
        <title>The draft genome of Kipferlia bialata reveals reductive genome evolution in fornicate parasites.</title>
        <authorList>
            <person name="Tanifuji G."/>
            <person name="Takabayashi S."/>
            <person name="Kume K."/>
            <person name="Takagi M."/>
            <person name="Nakayama T."/>
            <person name="Kamikawa R."/>
            <person name="Inagaki Y."/>
            <person name="Hashimoto T."/>
        </authorList>
    </citation>
    <scope>NUCLEOTIDE SEQUENCE [LARGE SCALE GENOMIC DNA]</scope>
    <source>
        <strain evidence="2">NY0173</strain>
    </source>
</reference>
<feature type="domain" description="C2 Aida-type" evidence="1">
    <location>
        <begin position="70"/>
        <end position="219"/>
    </location>
</feature>
<evidence type="ECO:0000313" key="2">
    <source>
        <dbReference type="EMBL" id="GIQ87319.1"/>
    </source>
</evidence>
<dbReference type="GO" id="GO:0016020">
    <property type="term" value="C:membrane"/>
    <property type="evidence" value="ECO:0007669"/>
    <property type="project" value="TreeGrafter"/>
</dbReference>
<proteinExistence type="predicted"/>
<feature type="non-terminal residue" evidence="2">
    <location>
        <position position="1"/>
    </location>
</feature>
<dbReference type="PANTHER" id="PTHR28654">
    <property type="entry name" value="AXIN INTERACTOR, DORSALIZATION-ASSOCIATED PROTEIN"/>
    <property type="match status" value="1"/>
</dbReference>
<keyword evidence="3" id="KW-1185">Reference proteome</keyword>
<evidence type="ECO:0000259" key="1">
    <source>
        <dbReference type="PROSITE" id="PS51911"/>
    </source>
</evidence>
<dbReference type="PANTHER" id="PTHR28654:SF1">
    <property type="entry name" value="AXIN INTERACTOR, DORSALIZATION-ASSOCIATED PROTEIN"/>
    <property type="match status" value="1"/>
</dbReference>
<accession>A0A9K3D4V9</accession>
<gene>
    <name evidence="2" type="ORF">KIPB_009331</name>
</gene>
<dbReference type="Gene3D" id="2.60.40.150">
    <property type="entry name" value="C2 domain"/>
    <property type="match status" value="1"/>
</dbReference>
<dbReference type="GO" id="GO:0035091">
    <property type="term" value="F:phosphatidylinositol binding"/>
    <property type="evidence" value="ECO:0007669"/>
    <property type="project" value="TreeGrafter"/>
</dbReference>
<name>A0A9K3D4V9_9EUKA</name>
<protein>
    <recommendedName>
        <fullName evidence="1">C2 Aida-type domain-containing protein</fullName>
    </recommendedName>
</protein>
<sequence>CATLVDGIEPPMELDVISSMCRNALLAFGAQDIDPDTDDICDLKLTPWADMIKGLTISARPPQDVEGLLPTPALRADGAVELTVVLGRVSLVGLSTLVRPHLRLTIVAGDGSVIDPAQPSPMLAIDPSEPTTGDVRCSVHLQHPVSLLQRGTTIVIELVHYKAEKQMESVKAFTYYPLTEISDRDIELDWYKKPTDFTLKRLKQYGKEKNGVRQSLKLALELFCV</sequence>
<dbReference type="Proteomes" id="UP000265618">
    <property type="component" value="Unassembled WGS sequence"/>
</dbReference>
<dbReference type="Pfam" id="PF14186">
    <property type="entry name" value="Aida_C2"/>
    <property type="match status" value="1"/>
</dbReference>
<dbReference type="OrthoDB" id="428576at2759"/>
<dbReference type="EMBL" id="BDIP01003134">
    <property type="protein sequence ID" value="GIQ87319.1"/>
    <property type="molecule type" value="Genomic_DNA"/>
</dbReference>
<dbReference type="InterPro" id="IPR035892">
    <property type="entry name" value="C2_domain_sf"/>
</dbReference>
<dbReference type="InterPro" id="IPR025939">
    <property type="entry name" value="Aida_C"/>
</dbReference>
<dbReference type="AlphaFoldDB" id="A0A9K3D4V9"/>
<dbReference type="PROSITE" id="PS51911">
    <property type="entry name" value="C2_AIDA"/>
    <property type="match status" value="1"/>
</dbReference>